<evidence type="ECO:0000256" key="4">
    <source>
        <dbReference type="ARBA" id="ARBA00022692"/>
    </source>
</evidence>
<dbReference type="EMBL" id="JACSCY010000011">
    <property type="protein sequence ID" value="MBC6612106.1"/>
    <property type="molecule type" value="Genomic_DNA"/>
</dbReference>
<dbReference type="Gene3D" id="2.170.130.10">
    <property type="entry name" value="TonB-dependent receptor, plug domain"/>
    <property type="match status" value="1"/>
</dbReference>
<reference evidence="12 13" key="1">
    <citation type="submission" date="2020-08" db="EMBL/GenBank/DDBJ databases">
        <title>Hymenobacter sp.</title>
        <authorList>
            <person name="Kim M.K."/>
        </authorList>
    </citation>
    <scope>NUCLEOTIDE SEQUENCE [LARGE SCALE GENOMIC DNA]</scope>
    <source>
        <strain evidence="12 13">BT507</strain>
    </source>
</reference>
<feature type="domain" description="TonB-dependent receptor-like beta-barrel" evidence="10">
    <location>
        <begin position="467"/>
        <end position="891"/>
    </location>
</feature>
<dbReference type="Pfam" id="PF07715">
    <property type="entry name" value="Plug"/>
    <property type="match status" value="1"/>
</dbReference>
<dbReference type="InterPro" id="IPR013784">
    <property type="entry name" value="Carb-bd-like_fold"/>
</dbReference>
<evidence type="ECO:0000256" key="1">
    <source>
        <dbReference type="ARBA" id="ARBA00004571"/>
    </source>
</evidence>
<organism evidence="12 13">
    <name type="scientific">Hymenobacter citatus</name>
    <dbReference type="NCBI Taxonomy" id="2763506"/>
    <lineage>
        <taxon>Bacteria</taxon>
        <taxon>Pseudomonadati</taxon>
        <taxon>Bacteroidota</taxon>
        <taxon>Cytophagia</taxon>
        <taxon>Cytophagales</taxon>
        <taxon>Hymenobacteraceae</taxon>
        <taxon>Hymenobacter</taxon>
    </lineage>
</organism>
<protein>
    <submittedName>
        <fullName evidence="12">TonB-dependent receptor</fullName>
    </submittedName>
</protein>
<dbReference type="InterPro" id="IPR010104">
    <property type="entry name" value="TonB_rcpt_bac"/>
</dbReference>
<evidence type="ECO:0000256" key="8">
    <source>
        <dbReference type="PROSITE-ProRule" id="PRU01360"/>
    </source>
</evidence>
<gene>
    <name evidence="12" type="ORF">H8B15_14350</name>
</gene>
<name>A0ABR7MM08_9BACT</name>
<dbReference type="PANTHER" id="PTHR40980:SF4">
    <property type="entry name" value="TONB-DEPENDENT RECEPTOR-LIKE BETA-BARREL DOMAIN-CONTAINING PROTEIN"/>
    <property type="match status" value="1"/>
</dbReference>
<dbReference type="InterPro" id="IPR036942">
    <property type="entry name" value="Beta-barrel_TonB_sf"/>
</dbReference>
<evidence type="ECO:0000259" key="11">
    <source>
        <dbReference type="Pfam" id="PF07715"/>
    </source>
</evidence>
<dbReference type="CDD" id="cd01347">
    <property type="entry name" value="ligand_gated_channel"/>
    <property type="match status" value="1"/>
</dbReference>
<evidence type="ECO:0000256" key="6">
    <source>
        <dbReference type="ARBA" id="ARBA00023136"/>
    </source>
</evidence>
<keyword evidence="13" id="KW-1185">Reference proteome</keyword>
<dbReference type="Pfam" id="PF13715">
    <property type="entry name" value="CarbopepD_reg_2"/>
    <property type="match status" value="1"/>
</dbReference>
<dbReference type="PROSITE" id="PS52016">
    <property type="entry name" value="TONB_DEPENDENT_REC_3"/>
    <property type="match status" value="1"/>
</dbReference>
<dbReference type="InterPro" id="IPR000531">
    <property type="entry name" value="Beta-barrel_TonB"/>
</dbReference>
<dbReference type="Pfam" id="PF00593">
    <property type="entry name" value="TonB_dep_Rec_b-barrel"/>
    <property type="match status" value="1"/>
</dbReference>
<evidence type="ECO:0000313" key="12">
    <source>
        <dbReference type="EMBL" id="MBC6612106.1"/>
    </source>
</evidence>
<accession>A0ABR7MM08</accession>
<evidence type="ECO:0000256" key="3">
    <source>
        <dbReference type="ARBA" id="ARBA00022452"/>
    </source>
</evidence>
<dbReference type="NCBIfam" id="TIGR01782">
    <property type="entry name" value="TonB-Xanth-Caul"/>
    <property type="match status" value="1"/>
</dbReference>
<evidence type="ECO:0000259" key="10">
    <source>
        <dbReference type="Pfam" id="PF00593"/>
    </source>
</evidence>
<dbReference type="SUPFAM" id="SSF56935">
    <property type="entry name" value="Porins"/>
    <property type="match status" value="1"/>
</dbReference>
<evidence type="ECO:0000256" key="7">
    <source>
        <dbReference type="ARBA" id="ARBA00023237"/>
    </source>
</evidence>
<dbReference type="InterPro" id="IPR012910">
    <property type="entry name" value="Plug_dom"/>
</dbReference>
<dbReference type="Gene3D" id="2.60.40.1120">
    <property type="entry name" value="Carboxypeptidase-like, regulatory domain"/>
    <property type="match status" value="1"/>
</dbReference>
<keyword evidence="3 8" id="KW-1134">Transmembrane beta strand</keyword>
<comment type="similarity">
    <text evidence="8 9">Belongs to the TonB-dependent receptor family.</text>
</comment>
<feature type="domain" description="TonB-dependent receptor plug" evidence="11">
    <location>
        <begin position="131"/>
        <end position="235"/>
    </location>
</feature>
<dbReference type="PANTHER" id="PTHR40980">
    <property type="entry name" value="PLUG DOMAIN-CONTAINING PROTEIN"/>
    <property type="match status" value="1"/>
</dbReference>
<dbReference type="InterPro" id="IPR037066">
    <property type="entry name" value="Plug_dom_sf"/>
</dbReference>
<keyword evidence="5 9" id="KW-0798">TonB box</keyword>
<dbReference type="Gene3D" id="2.40.170.20">
    <property type="entry name" value="TonB-dependent receptor, beta-barrel domain"/>
    <property type="match status" value="1"/>
</dbReference>
<sequence>MPYFLHRLLLLSVLTLFLSPVLLAQTGAIRGKVLDGTRLSLPGASVRLPELGRGAVSDDDGAYLLADVPVGTHRVMVSYLGYQEFSTTVTVTDRATTTLPIELSAGTNQMGEVQVLGARLQGQAKALNEQRTNANITNVVAADQIGRFPDANVGDALKRVPGITVLNDQGEARFGLIRGTEPRFNSVTVNGERLPSAESGTRSVQLDLIPSDMVQTIEVSKTLTPDMDADAIGGTANLVTRAAPNGLRISGTAGAGYNFLSKKVPYLGSLVVGNRFLDGKLGIIASGSYFNHRFGSDNVEAAWDRTEGGRDYLTQQEIRKYDVQRIRRSGSVSVDYRLSPNSTITLRSLYNVRDDFENRYRAIYSGLKAPGSNGLTTGRYEIETKGGSDNRHNARLERQKTFSNTLSGEHLIASRARLTWAGTYAYASEDRPQESYISFRTGTISLRPNTVDEEHPSVEPAAPINYATIPFRRFQLRNDNTHERDLNGRIDLLLPLQTEGPFMNSLKVGGRYRDKHKEVQQRRGVLETDEKVTWAAIPTADYTDNHFLANGGGVRYQVGPAPQNSALPAFQQQFNATYEDNTYDNLSVSFRADERISGGYAMLNQQLGARFSAIAGVRVEHTYIRYQATIPADATGEGPTTDATGINSYTNVLPALHLKYNLTDNTILRAAYTNSLARPDYAALAPTRTIDASANELTEGNPNLKATTSTNFDVMAEHYFTSVGLISGGLFYKDIENFVFTTTELNYTDPVTGNTFLRYSRPLNGNSATLRGAEIAVQRQLDFLPGVLRGLGIYANYTYTSSRANGLAERTSLPGTAKHNWNTSLSYESKRLTLRVSVNRHSGFIDPDEASLTLSDGSTTFRHLDHQLQLDANAGYAFTPKLRFFVEANNLTNQPLRYYQGTRSRTLQTEYYNARFNAGLKFDL</sequence>
<comment type="subcellular location">
    <subcellularLocation>
        <location evidence="1 8">Cell outer membrane</location>
        <topology evidence="1 8">Multi-pass membrane protein</topology>
    </subcellularLocation>
</comment>
<keyword evidence="2 8" id="KW-0813">Transport</keyword>
<keyword evidence="12" id="KW-0675">Receptor</keyword>
<dbReference type="Proteomes" id="UP000622017">
    <property type="component" value="Unassembled WGS sequence"/>
</dbReference>
<proteinExistence type="inferred from homology"/>
<keyword evidence="7 8" id="KW-0998">Cell outer membrane</keyword>
<dbReference type="SUPFAM" id="SSF49452">
    <property type="entry name" value="Starch-binding domain-like"/>
    <property type="match status" value="1"/>
</dbReference>
<dbReference type="InterPro" id="IPR039426">
    <property type="entry name" value="TonB-dep_rcpt-like"/>
</dbReference>
<dbReference type="RefSeq" id="WP_187320361.1">
    <property type="nucleotide sequence ID" value="NZ_JACSCY010000011.1"/>
</dbReference>
<keyword evidence="4 8" id="KW-0812">Transmembrane</keyword>
<evidence type="ECO:0000256" key="9">
    <source>
        <dbReference type="RuleBase" id="RU003357"/>
    </source>
</evidence>
<evidence type="ECO:0000256" key="2">
    <source>
        <dbReference type="ARBA" id="ARBA00022448"/>
    </source>
</evidence>
<evidence type="ECO:0000256" key="5">
    <source>
        <dbReference type="ARBA" id="ARBA00023077"/>
    </source>
</evidence>
<keyword evidence="6 8" id="KW-0472">Membrane</keyword>
<evidence type="ECO:0000313" key="13">
    <source>
        <dbReference type="Proteomes" id="UP000622017"/>
    </source>
</evidence>
<comment type="caution">
    <text evidence="12">The sequence shown here is derived from an EMBL/GenBank/DDBJ whole genome shotgun (WGS) entry which is preliminary data.</text>
</comment>